<dbReference type="FunFam" id="3.80.10.10:FF:000383">
    <property type="entry name" value="Leucine-rich repeat receptor protein kinase EMS1"/>
    <property type="match status" value="1"/>
</dbReference>
<gene>
    <name evidence="7" type="ORF">R1flu_026179</name>
</gene>
<feature type="domain" description="Leucine-rich repeat-containing N-terminal plant-type" evidence="6">
    <location>
        <begin position="70"/>
        <end position="99"/>
    </location>
</feature>
<comment type="subcellular location">
    <subcellularLocation>
        <location evidence="1">Membrane</location>
        <topology evidence="1">Single-pass membrane protein</topology>
    </subcellularLocation>
</comment>
<proteinExistence type="predicted"/>
<evidence type="ECO:0000256" key="3">
    <source>
        <dbReference type="ARBA" id="ARBA00022729"/>
    </source>
</evidence>
<dbReference type="SUPFAM" id="SSF52058">
    <property type="entry name" value="L domain-like"/>
    <property type="match status" value="1"/>
</dbReference>
<dbReference type="Proteomes" id="UP001605036">
    <property type="component" value="Unassembled WGS sequence"/>
</dbReference>
<keyword evidence="3" id="KW-0732">Signal</keyword>
<dbReference type="AlphaFoldDB" id="A0ABD1XI64"/>
<evidence type="ECO:0000256" key="1">
    <source>
        <dbReference type="ARBA" id="ARBA00004167"/>
    </source>
</evidence>
<dbReference type="InterPro" id="IPR013210">
    <property type="entry name" value="LRR_N_plant-typ"/>
</dbReference>
<keyword evidence="5" id="KW-0472">Membrane</keyword>
<dbReference type="InterPro" id="IPR032675">
    <property type="entry name" value="LRR_dom_sf"/>
</dbReference>
<organism evidence="7 8">
    <name type="scientific">Riccia fluitans</name>
    <dbReference type="NCBI Taxonomy" id="41844"/>
    <lineage>
        <taxon>Eukaryota</taxon>
        <taxon>Viridiplantae</taxon>
        <taxon>Streptophyta</taxon>
        <taxon>Embryophyta</taxon>
        <taxon>Marchantiophyta</taxon>
        <taxon>Marchantiopsida</taxon>
        <taxon>Marchantiidae</taxon>
        <taxon>Marchantiales</taxon>
        <taxon>Ricciaceae</taxon>
        <taxon>Riccia</taxon>
    </lineage>
</organism>
<keyword evidence="2" id="KW-0433">Leucine-rich repeat</keyword>
<evidence type="ECO:0000313" key="8">
    <source>
        <dbReference type="Proteomes" id="UP001605036"/>
    </source>
</evidence>
<reference evidence="7 8" key="1">
    <citation type="submission" date="2024-09" db="EMBL/GenBank/DDBJ databases">
        <title>Chromosome-scale assembly of Riccia fluitans.</title>
        <authorList>
            <person name="Paukszto L."/>
            <person name="Sawicki J."/>
            <person name="Karawczyk K."/>
            <person name="Piernik-Szablinska J."/>
            <person name="Szczecinska M."/>
            <person name="Mazdziarz M."/>
        </authorList>
    </citation>
    <scope>NUCLEOTIDE SEQUENCE [LARGE SCALE GENOMIC DNA]</scope>
    <source>
        <strain evidence="7">Rf_01</strain>
        <tissue evidence="7">Aerial parts of the thallus</tissue>
    </source>
</reference>
<evidence type="ECO:0000256" key="4">
    <source>
        <dbReference type="ARBA" id="ARBA00022737"/>
    </source>
</evidence>
<dbReference type="InterPro" id="IPR001611">
    <property type="entry name" value="Leu-rich_rpt"/>
</dbReference>
<evidence type="ECO:0000259" key="6">
    <source>
        <dbReference type="Pfam" id="PF08263"/>
    </source>
</evidence>
<feature type="transmembrane region" description="Helical" evidence="5">
    <location>
        <begin position="366"/>
        <end position="384"/>
    </location>
</feature>
<name>A0ABD1XI64_9MARC</name>
<dbReference type="PANTHER" id="PTHR48053:SF164">
    <property type="entry name" value="LEUCINE-RICH REPEAT-CONTAINING N-TERMINAL PLANT-TYPE DOMAIN-CONTAINING PROTEIN"/>
    <property type="match status" value="1"/>
</dbReference>
<comment type="caution">
    <text evidence="7">The sequence shown here is derived from an EMBL/GenBank/DDBJ whole genome shotgun (WGS) entry which is preliminary data.</text>
</comment>
<keyword evidence="5" id="KW-0812">Transmembrane</keyword>
<keyword evidence="4" id="KW-0677">Repeat</keyword>
<dbReference type="Gene3D" id="3.80.10.10">
    <property type="entry name" value="Ribonuclease Inhibitor"/>
    <property type="match status" value="2"/>
</dbReference>
<keyword evidence="5" id="KW-1133">Transmembrane helix</keyword>
<dbReference type="GO" id="GO:0016020">
    <property type="term" value="C:membrane"/>
    <property type="evidence" value="ECO:0007669"/>
    <property type="project" value="UniProtKB-SubCell"/>
</dbReference>
<dbReference type="Pfam" id="PF08263">
    <property type="entry name" value="LRRNT_2"/>
    <property type="match status" value="1"/>
</dbReference>
<dbReference type="PANTHER" id="PTHR48053">
    <property type="entry name" value="LEUCINE RICH REPEAT FAMILY PROTEIN, EXPRESSED"/>
    <property type="match status" value="1"/>
</dbReference>
<dbReference type="Gene3D" id="3.30.200.20">
    <property type="entry name" value="Phosphorylase Kinase, domain 1"/>
    <property type="match status" value="1"/>
</dbReference>
<dbReference type="EMBL" id="JBHFFA010000008">
    <property type="protein sequence ID" value="KAL2607606.1"/>
    <property type="molecule type" value="Genomic_DNA"/>
</dbReference>
<evidence type="ECO:0000313" key="7">
    <source>
        <dbReference type="EMBL" id="KAL2607606.1"/>
    </source>
</evidence>
<accession>A0ABD1XI64</accession>
<sequence length="478" mass="51543">MKVSSSPMVVARSKFLQIALGVLQLGFMVAAIASLSIANSARGLSSDLQCAVSGTTPFDGMAFDEQISFQLKSGLSDPGDVLGNWDQKFSSVCNWTGVTSDGQSNRVSELRLPPLGVKAPLTAALGFLEVSKTTNIVENSFYSGIPSKLFRKDCSLNFARFGLNNLSHLQPDTVGNCPATSVPKVNGNSLGGIVLEALTNLTSLSVLDLSSNQFVGQIPHILSHPEGSVPSWLLNLGKLELSRLNLGHNKLDGKIPRSLGSCKSLIDLSLTNNKLKSSIIADVGDLTSFQKTLNLSHNLLQSSIPASLGFLSSVQQIYLSANILAGNIPPSLDSFTYQLYVSNDGSRPLPGDHEAEKAITNREKTLIVAGAAGAAFFIALILVYHGRPWIKKSHDAQVQELASWDSPDLEIIRLTVEDPLRATANFSRESIRGFGSSGNVHKGVLQSFPFVIAVKKFSDDEEGRKRLSREARIRNYYK</sequence>
<dbReference type="Pfam" id="PF00560">
    <property type="entry name" value="LRR_1"/>
    <property type="match status" value="3"/>
</dbReference>
<protein>
    <recommendedName>
        <fullName evidence="6">Leucine-rich repeat-containing N-terminal plant-type domain-containing protein</fullName>
    </recommendedName>
</protein>
<evidence type="ECO:0000256" key="5">
    <source>
        <dbReference type="SAM" id="Phobius"/>
    </source>
</evidence>
<keyword evidence="8" id="KW-1185">Reference proteome</keyword>
<evidence type="ECO:0000256" key="2">
    <source>
        <dbReference type="ARBA" id="ARBA00022614"/>
    </source>
</evidence>
<dbReference type="InterPro" id="IPR051716">
    <property type="entry name" value="Plant_RL_S/T_kinase"/>
</dbReference>